<name>A0A1D8ASJ6_9BACT</name>
<keyword evidence="9" id="KW-0732">Signal</keyword>
<feature type="transmembrane region" description="Helical" evidence="8">
    <location>
        <begin position="373"/>
        <end position="394"/>
    </location>
</feature>
<evidence type="ECO:0000256" key="4">
    <source>
        <dbReference type="ARBA" id="ARBA00022989"/>
    </source>
</evidence>
<dbReference type="PANTHER" id="PTHR30625">
    <property type="entry name" value="PROTEIN TOLQ"/>
    <property type="match status" value="1"/>
</dbReference>
<dbReference type="KEGG" id="obg:Verru16b_00917"/>
<gene>
    <name evidence="11" type="primary">exbB_1</name>
    <name evidence="11" type="ORF">Verru16b_00917</name>
</gene>
<dbReference type="PANTHER" id="PTHR30625:SF11">
    <property type="entry name" value="MOTA_TOLQ_EXBB PROTON CHANNEL DOMAIN-CONTAINING PROTEIN"/>
    <property type="match status" value="1"/>
</dbReference>
<dbReference type="GO" id="GO:0017038">
    <property type="term" value="P:protein import"/>
    <property type="evidence" value="ECO:0007669"/>
    <property type="project" value="TreeGrafter"/>
</dbReference>
<evidence type="ECO:0000256" key="6">
    <source>
        <dbReference type="RuleBase" id="RU004057"/>
    </source>
</evidence>
<keyword evidence="12" id="KW-1185">Reference proteome</keyword>
<feature type="transmembrane region" description="Helical" evidence="8">
    <location>
        <begin position="275"/>
        <end position="295"/>
    </location>
</feature>
<evidence type="ECO:0000256" key="3">
    <source>
        <dbReference type="ARBA" id="ARBA00022692"/>
    </source>
</evidence>
<dbReference type="AlphaFoldDB" id="A0A1D8ASJ6"/>
<evidence type="ECO:0000256" key="2">
    <source>
        <dbReference type="ARBA" id="ARBA00022475"/>
    </source>
</evidence>
<proteinExistence type="inferred from homology"/>
<feature type="transmembrane region" description="Helical" evidence="8">
    <location>
        <begin position="414"/>
        <end position="439"/>
    </location>
</feature>
<dbReference type="InterPro" id="IPR050790">
    <property type="entry name" value="ExbB/TolQ_transport"/>
</dbReference>
<organism evidence="11 12">
    <name type="scientific">Lacunisphaera limnophila</name>
    <dbReference type="NCBI Taxonomy" id="1838286"/>
    <lineage>
        <taxon>Bacteria</taxon>
        <taxon>Pseudomonadati</taxon>
        <taxon>Verrucomicrobiota</taxon>
        <taxon>Opitutia</taxon>
        <taxon>Opitutales</taxon>
        <taxon>Opitutaceae</taxon>
        <taxon>Lacunisphaera</taxon>
    </lineage>
</organism>
<keyword evidence="3 8" id="KW-0812">Transmembrane</keyword>
<feature type="domain" description="MotA/TolQ/ExbB proton channel" evidence="10">
    <location>
        <begin position="334"/>
        <end position="451"/>
    </location>
</feature>
<dbReference type="STRING" id="1838286.Verru16b_00917"/>
<keyword evidence="7" id="KW-0175">Coiled coil</keyword>
<evidence type="ECO:0000256" key="1">
    <source>
        <dbReference type="ARBA" id="ARBA00004651"/>
    </source>
</evidence>
<keyword evidence="6" id="KW-0653">Protein transport</keyword>
<evidence type="ECO:0000259" key="10">
    <source>
        <dbReference type="Pfam" id="PF01618"/>
    </source>
</evidence>
<keyword evidence="4 8" id="KW-1133">Transmembrane helix</keyword>
<sequence>MKKHFFSALLACTLLTGLAGADNFDDALKRAATDYANRLRQANEELNRTRERIAGEKAPLLQELRATEDRIITLEREAIRLTTGQEESVATKRRILRDIEDVRKTGAYVTTLAGDALKALTEGLPPGGEGLVTERLQELQQALETAAAAGTGGPAALDIAGFLLERTERALGGQLVAGRAMNAADNLVQDGTLAFVGPEVFFQPAAGGPAGAVRLREGSRQPVYYPQAAWSAAESAALFAGRLGSLPVDSSGGKALRLQQTGGTVLEHIAKGGKVAFAIVLVGLVALLLMIHKFIDVAAMRVDGSARVPACLRAVASGARAEAQAAVGGLSRTTREIFAEGLKHLDAPVNILEERLEAVLLGQRLHFERRLPLLAVIATAAPLMGLLGTVVGMVKTFTLITVFGTGNAAKLSSGISEVLVATELGLAVAIPALVVHGFLAHRINKNMARLERQALEFVTAASSAQSGLTPAEVAR</sequence>
<reference evidence="11 12" key="1">
    <citation type="submission" date="2016-06" db="EMBL/GenBank/DDBJ databases">
        <title>Three novel species with peptidoglycan cell walls form the new genus Lacunisphaera gen. nov. in the family Opitutaceae of the verrucomicrobial subdivision 4.</title>
        <authorList>
            <person name="Rast P."/>
            <person name="Gloeckner I."/>
            <person name="Jogler M."/>
            <person name="Boedeker C."/>
            <person name="Jeske O."/>
            <person name="Wiegand S."/>
            <person name="Reinhardt R."/>
            <person name="Schumann P."/>
            <person name="Rohde M."/>
            <person name="Spring S."/>
            <person name="Gloeckner F.O."/>
            <person name="Jogler C."/>
        </authorList>
    </citation>
    <scope>NUCLEOTIDE SEQUENCE [LARGE SCALE GENOMIC DNA]</scope>
    <source>
        <strain evidence="11 12">IG16b</strain>
    </source>
</reference>
<evidence type="ECO:0000256" key="8">
    <source>
        <dbReference type="SAM" id="Phobius"/>
    </source>
</evidence>
<feature type="coiled-coil region" evidence="7">
    <location>
        <begin position="25"/>
        <end position="56"/>
    </location>
</feature>
<keyword evidence="2" id="KW-1003">Cell membrane</keyword>
<evidence type="ECO:0000256" key="5">
    <source>
        <dbReference type="ARBA" id="ARBA00023136"/>
    </source>
</evidence>
<dbReference type="Proteomes" id="UP000095228">
    <property type="component" value="Chromosome"/>
</dbReference>
<protein>
    <submittedName>
        <fullName evidence="11">Biopolymer transport protein ExbB</fullName>
    </submittedName>
</protein>
<comment type="similarity">
    <text evidence="6">Belongs to the exbB/tolQ family.</text>
</comment>
<dbReference type="RefSeq" id="WP_069961179.1">
    <property type="nucleotide sequence ID" value="NZ_CP016094.1"/>
</dbReference>
<evidence type="ECO:0000313" key="12">
    <source>
        <dbReference type="Proteomes" id="UP000095228"/>
    </source>
</evidence>
<dbReference type="Pfam" id="PF01618">
    <property type="entry name" value="MotA_ExbB"/>
    <property type="match status" value="1"/>
</dbReference>
<comment type="subcellular location">
    <subcellularLocation>
        <location evidence="1">Cell membrane</location>
        <topology evidence="1">Multi-pass membrane protein</topology>
    </subcellularLocation>
    <subcellularLocation>
        <location evidence="6">Membrane</location>
        <topology evidence="6">Multi-pass membrane protein</topology>
    </subcellularLocation>
</comment>
<evidence type="ECO:0000256" key="7">
    <source>
        <dbReference type="SAM" id="Coils"/>
    </source>
</evidence>
<feature type="chain" id="PRO_5009105062" evidence="9">
    <location>
        <begin position="22"/>
        <end position="475"/>
    </location>
</feature>
<dbReference type="OrthoDB" id="4045at2"/>
<dbReference type="EMBL" id="CP016094">
    <property type="protein sequence ID" value="AOS43859.1"/>
    <property type="molecule type" value="Genomic_DNA"/>
</dbReference>
<keyword evidence="6" id="KW-0813">Transport</keyword>
<evidence type="ECO:0000256" key="9">
    <source>
        <dbReference type="SAM" id="SignalP"/>
    </source>
</evidence>
<dbReference type="InterPro" id="IPR002898">
    <property type="entry name" value="MotA_ExbB_proton_chnl"/>
</dbReference>
<dbReference type="GO" id="GO:0005886">
    <property type="term" value="C:plasma membrane"/>
    <property type="evidence" value="ECO:0007669"/>
    <property type="project" value="UniProtKB-SubCell"/>
</dbReference>
<keyword evidence="5 8" id="KW-0472">Membrane</keyword>
<accession>A0A1D8ASJ6</accession>
<evidence type="ECO:0000313" key="11">
    <source>
        <dbReference type="EMBL" id="AOS43859.1"/>
    </source>
</evidence>
<feature type="signal peptide" evidence="9">
    <location>
        <begin position="1"/>
        <end position="21"/>
    </location>
</feature>